<name>A0A212R758_9PROT</name>
<dbReference type="InterPro" id="IPR013644">
    <property type="entry name" value="DXP_reductoisomerase_C"/>
</dbReference>
<evidence type="ECO:0000259" key="12">
    <source>
        <dbReference type="Pfam" id="PF13288"/>
    </source>
</evidence>
<comment type="pathway">
    <text evidence="1 9">Isoprenoid biosynthesis; isopentenyl diphosphate biosynthesis via DXP pathway; isopentenyl diphosphate from 1-deoxy-D-xylulose 5-phosphate: step 1/6.</text>
</comment>
<keyword evidence="6 9" id="KW-0464">Manganese</keyword>
<evidence type="ECO:0000256" key="9">
    <source>
        <dbReference type="HAMAP-Rule" id="MF_00183"/>
    </source>
</evidence>
<dbReference type="InterPro" id="IPR013512">
    <property type="entry name" value="DXP_reductoisomerase_N"/>
</dbReference>
<dbReference type="Pfam" id="PF02670">
    <property type="entry name" value="DXP_reductoisom"/>
    <property type="match status" value="1"/>
</dbReference>
<feature type="binding site" evidence="9">
    <location>
        <position position="49"/>
    </location>
    <ligand>
        <name>NADPH</name>
        <dbReference type="ChEBI" id="CHEBI:57783"/>
    </ligand>
</feature>
<dbReference type="SUPFAM" id="SSF51735">
    <property type="entry name" value="NAD(P)-binding Rossmann-fold domains"/>
    <property type="match status" value="1"/>
</dbReference>
<keyword evidence="3 9" id="KW-0479">Metal-binding</keyword>
<gene>
    <name evidence="9" type="primary">dxr</name>
    <name evidence="13" type="ORF">SAMN07250955_106109</name>
</gene>
<feature type="binding site" evidence="9">
    <location>
        <position position="161"/>
    </location>
    <ligand>
        <name>1-deoxy-D-xylulose 5-phosphate</name>
        <dbReference type="ChEBI" id="CHEBI:57792"/>
    </ligand>
</feature>
<feature type="binding site" evidence="9">
    <location>
        <position position="135"/>
    </location>
    <ligand>
        <name>1-deoxy-D-xylulose 5-phosphate</name>
        <dbReference type="ChEBI" id="CHEBI:57792"/>
    </ligand>
</feature>
<keyword evidence="5 9" id="KW-0560">Oxidoreductase</keyword>
<dbReference type="EMBL" id="FYEH01000006">
    <property type="protein sequence ID" value="SNB67992.1"/>
    <property type="molecule type" value="Genomic_DNA"/>
</dbReference>
<comment type="similarity">
    <text evidence="2 9">Belongs to the DXR family.</text>
</comment>
<evidence type="ECO:0000256" key="8">
    <source>
        <dbReference type="ARBA" id="ARBA00048543"/>
    </source>
</evidence>
<evidence type="ECO:0000256" key="2">
    <source>
        <dbReference type="ARBA" id="ARBA00006825"/>
    </source>
</evidence>
<evidence type="ECO:0000313" key="14">
    <source>
        <dbReference type="Proteomes" id="UP000197065"/>
    </source>
</evidence>
<dbReference type="Pfam" id="PF13288">
    <property type="entry name" value="DXPR_C"/>
    <property type="match status" value="1"/>
</dbReference>
<reference evidence="13 14" key="1">
    <citation type="submission" date="2017-06" db="EMBL/GenBank/DDBJ databases">
        <authorList>
            <person name="Kim H.J."/>
            <person name="Triplett B.A."/>
        </authorList>
    </citation>
    <scope>NUCLEOTIDE SEQUENCE [LARGE SCALE GENOMIC DNA]</scope>
    <source>
        <strain evidence="13 14">B29T1</strain>
    </source>
</reference>
<evidence type="ECO:0000256" key="5">
    <source>
        <dbReference type="ARBA" id="ARBA00023002"/>
    </source>
</evidence>
<dbReference type="SUPFAM" id="SSF69055">
    <property type="entry name" value="1-deoxy-D-xylulose-5-phosphate reductoisomerase, C-terminal domain"/>
    <property type="match status" value="1"/>
</dbReference>
<evidence type="ECO:0000256" key="1">
    <source>
        <dbReference type="ARBA" id="ARBA00005094"/>
    </source>
</evidence>
<dbReference type="Proteomes" id="UP000197065">
    <property type="component" value="Unassembled WGS sequence"/>
</dbReference>
<feature type="binding site" evidence="9">
    <location>
        <position position="23"/>
    </location>
    <ligand>
        <name>NADPH</name>
        <dbReference type="ChEBI" id="CHEBI:57783"/>
    </ligand>
</feature>
<dbReference type="InterPro" id="IPR026877">
    <property type="entry name" value="DXPR_C"/>
</dbReference>
<comment type="caution">
    <text evidence="9">Lacks conserved residue(s) required for the propagation of feature annotation.</text>
</comment>
<feature type="binding site" evidence="9">
    <location>
        <position position="26"/>
    </location>
    <ligand>
        <name>NADPH</name>
        <dbReference type="ChEBI" id="CHEBI:57783"/>
    </ligand>
</feature>
<feature type="binding site" evidence="9">
    <location>
        <position position="192"/>
    </location>
    <ligand>
        <name>1-deoxy-D-xylulose 5-phosphate</name>
        <dbReference type="ChEBI" id="CHEBI:57792"/>
    </ligand>
</feature>
<accession>A0A212R758</accession>
<dbReference type="Pfam" id="PF08436">
    <property type="entry name" value="DXP_redisom_C"/>
    <property type="match status" value="1"/>
</dbReference>
<protein>
    <recommendedName>
        <fullName evidence="9">1-deoxy-D-xylulose 5-phosphate reductoisomerase</fullName>
        <shortName evidence="9">DXP reductoisomerase</shortName>
        <ecNumber evidence="9">1.1.1.267</ecNumber>
    </recommendedName>
    <alternativeName>
        <fullName evidence="9">1-deoxyxylulose-5-phosphate reductoisomerase</fullName>
    </alternativeName>
    <alternativeName>
        <fullName evidence="9">2-C-methyl-D-erythritol 4-phosphate synthase</fullName>
    </alternativeName>
</protein>
<proteinExistence type="inferred from homology"/>
<evidence type="ECO:0000256" key="7">
    <source>
        <dbReference type="ARBA" id="ARBA00023229"/>
    </source>
</evidence>
<evidence type="ECO:0000256" key="3">
    <source>
        <dbReference type="ARBA" id="ARBA00022723"/>
    </source>
</evidence>
<dbReference type="GO" id="GO:0051484">
    <property type="term" value="P:isopentenyl diphosphate biosynthetic process, methylerythritol 4-phosphate pathway involved in terpenoid biosynthetic process"/>
    <property type="evidence" value="ECO:0007669"/>
    <property type="project" value="UniProtKB-ARBA"/>
</dbReference>
<keyword evidence="7 9" id="KW-0414">Isoprene biosynthesis</keyword>
<dbReference type="GO" id="GO:0030145">
    <property type="term" value="F:manganese ion binding"/>
    <property type="evidence" value="ECO:0007669"/>
    <property type="project" value="TreeGrafter"/>
</dbReference>
<dbReference type="RefSeq" id="WP_088561415.1">
    <property type="nucleotide sequence ID" value="NZ_FYEH01000006.1"/>
</dbReference>
<dbReference type="EC" id="1.1.1.267" evidence="9"/>
<dbReference type="Gene3D" id="3.40.50.720">
    <property type="entry name" value="NAD(P)-binding Rossmann-like Domain"/>
    <property type="match status" value="1"/>
</dbReference>
<comment type="function">
    <text evidence="9">Catalyzes the NADPH-dependent rearrangement and reduction of 1-deoxy-D-xylulose-5-phosphate (DXP) to 2-C-methyl-D-erythritol 4-phosphate (MEP).</text>
</comment>
<organism evidence="13 14">
    <name type="scientific">Arboricoccus pini</name>
    <dbReference type="NCBI Taxonomy" id="1963835"/>
    <lineage>
        <taxon>Bacteria</taxon>
        <taxon>Pseudomonadati</taxon>
        <taxon>Pseudomonadota</taxon>
        <taxon>Alphaproteobacteria</taxon>
        <taxon>Geminicoccales</taxon>
        <taxon>Geminicoccaceae</taxon>
        <taxon>Arboricoccus</taxon>
    </lineage>
</organism>
<dbReference type="InterPro" id="IPR003821">
    <property type="entry name" value="DXP_reductoisomerase"/>
</dbReference>
<feature type="binding site" evidence="9">
    <location>
        <position position="162"/>
    </location>
    <ligand>
        <name>1-deoxy-D-xylulose 5-phosphate</name>
        <dbReference type="ChEBI" id="CHEBI:57792"/>
    </ligand>
</feature>
<dbReference type="PIRSF" id="PIRSF006205">
    <property type="entry name" value="Dxp_reductismrs"/>
    <property type="match status" value="1"/>
</dbReference>
<feature type="binding site" evidence="9">
    <location>
        <position position="215"/>
    </location>
    <ligand>
        <name>1-deoxy-D-xylulose 5-phosphate</name>
        <dbReference type="ChEBI" id="CHEBI:57792"/>
    </ligand>
</feature>
<dbReference type="NCBIfam" id="TIGR00243">
    <property type="entry name" value="Dxr"/>
    <property type="match status" value="1"/>
</dbReference>
<dbReference type="PANTHER" id="PTHR30525:SF0">
    <property type="entry name" value="1-DEOXY-D-XYLULOSE 5-PHOSPHATE REDUCTOISOMERASE, CHLOROPLASTIC"/>
    <property type="match status" value="1"/>
</dbReference>
<dbReference type="HAMAP" id="MF_00183">
    <property type="entry name" value="DXP_reductoisom"/>
    <property type="match status" value="1"/>
</dbReference>
<sequence length="400" mass="41732">MPGPATEARFPDRPRRVSILGATGSIGRSTAALLRERPDLYDVQAIVGGDRAAELAALALALGAKRAVIANPDRLAELSGLLAGSDIEVEAGREAVVAAAALPADWIMSAITGAAGLEPTMAALRQGSFVALANKESIVCAGDLMIKAAHAHGSLILPVDSEHNAIFQCLGSRGESDGAADMGVEKLILTASGGPFRQLSLAEMAHVRPSDALAHPVWSMGAKISIDSATMMNKGFEIIEAHHLFGLPPARIEVLVHPQSVIHSMVGFVDGSHLAQLGSPDMRIPIASTLGWPERLTTGAPRLDLAEIGDLTFEPPDPIRFPALRLARSALEAGGTAPALLNAANEVAVEAFLQGAIGFLDIARICERVLDDIESTRLMDLAAVALADQQGRALAKQLIG</sequence>
<dbReference type="UniPathway" id="UPA00056">
    <property type="reaction ID" value="UER00092"/>
</dbReference>
<comment type="cofactor">
    <cofactor evidence="9">
        <name>Mg(2+)</name>
        <dbReference type="ChEBI" id="CHEBI:18420"/>
    </cofactor>
    <cofactor evidence="9">
        <name>Mn(2+)</name>
        <dbReference type="ChEBI" id="CHEBI:29035"/>
    </cofactor>
</comment>
<feature type="binding site" evidence="9">
    <location>
        <position position="234"/>
    </location>
    <ligand>
        <name>1-deoxy-D-xylulose 5-phosphate</name>
        <dbReference type="ChEBI" id="CHEBI:57792"/>
    </ligand>
</feature>
<dbReference type="SUPFAM" id="SSF55347">
    <property type="entry name" value="Glyceraldehyde-3-phosphate dehydrogenase-like, C-terminal domain"/>
    <property type="match status" value="1"/>
</dbReference>
<dbReference type="Gene3D" id="1.10.1740.10">
    <property type="match status" value="1"/>
</dbReference>
<dbReference type="GO" id="GO:0030604">
    <property type="term" value="F:1-deoxy-D-xylulose-5-phosphate reductoisomerase activity"/>
    <property type="evidence" value="ECO:0007669"/>
    <property type="project" value="UniProtKB-UniRule"/>
</dbReference>
<feature type="binding site" evidence="9">
    <location>
        <position position="221"/>
    </location>
    <ligand>
        <name>NADPH</name>
        <dbReference type="ChEBI" id="CHEBI:57783"/>
    </ligand>
</feature>
<feature type="binding site" evidence="9">
    <location>
        <position position="24"/>
    </location>
    <ligand>
        <name>NADPH</name>
        <dbReference type="ChEBI" id="CHEBI:57783"/>
    </ligand>
</feature>
<feature type="binding site" evidence="9">
    <location>
        <position position="136"/>
    </location>
    <ligand>
        <name>NADPH</name>
        <dbReference type="ChEBI" id="CHEBI:57783"/>
    </ligand>
</feature>
<feature type="binding site" evidence="9">
    <location>
        <position position="237"/>
    </location>
    <ligand>
        <name>1-deoxy-D-xylulose 5-phosphate</name>
        <dbReference type="ChEBI" id="CHEBI:57792"/>
    </ligand>
</feature>
<feature type="binding site" evidence="9">
    <location>
        <position position="233"/>
    </location>
    <ligand>
        <name>1-deoxy-D-xylulose 5-phosphate</name>
        <dbReference type="ChEBI" id="CHEBI:57792"/>
    </ligand>
</feature>
<feature type="binding site" evidence="9">
    <location>
        <position position="134"/>
    </location>
    <ligand>
        <name>NADPH</name>
        <dbReference type="ChEBI" id="CHEBI:57783"/>
    </ligand>
</feature>
<dbReference type="GO" id="GO:0070402">
    <property type="term" value="F:NADPH binding"/>
    <property type="evidence" value="ECO:0007669"/>
    <property type="project" value="InterPro"/>
</dbReference>
<dbReference type="InterPro" id="IPR036169">
    <property type="entry name" value="DXPR_C_sf"/>
</dbReference>
<evidence type="ECO:0000256" key="6">
    <source>
        <dbReference type="ARBA" id="ARBA00023211"/>
    </source>
</evidence>
<feature type="domain" description="1-deoxy-D-xylulose 5-phosphate reductoisomerase N-terminal" evidence="10">
    <location>
        <begin position="17"/>
        <end position="142"/>
    </location>
</feature>
<keyword evidence="4 9" id="KW-0521">NADP</keyword>
<dbReference type="FunFam" id="3.40.50.720:FF:000045">
    <property type="entry name" value="1-deoxy-D-xylulose 5-phosphate reductoisomerase"/>
    <property type="match status" value="1"/>
</dbReference>
<feature type="binding site" evidence="9">
    <location>
        <position position="25"/>
    </location>
    <ligand>
        <name>NADPH</name>
        <dbReference type="ChEBI" id="CHEBI:57783"/>
    </ligand>
</feature>
<evidence type="ECO:0000259" key="11">
    <source>
        <dbReference type="Pfam" id="PF08436"/>
    </source>
</evidence>
<dbReference type="PANTHER" id="PTHR30525">
    <property type="entry name" value="1-DEOXY-D-XYLULOSE 5-PHOSPHATE REDUCTOISOMERASE"/>
    <property type="match status" value="1"/>
</dbReference>
<feature type="binding site" evidence="9">
    <location>
        <position position="160"/>
    </location>
    <ligand>
        <name>Mn(2+)</name>
        <dbReference type="ChEBI" id="CHEBI:29035"/>
    </ligand>
</feature>
<feature type="domain" description="1-deoxy-D-xylulose 5-phosphate reductoisomerase C-terminal" evidence="11">
    <location>
        <begin position="156"/>
        <end position="245"/>
    </location>
</feature>
<dbReference type="GO" id="GO:0016853">
    <property type="term" value="F:isomerase activity"/>
    <property type="evidence" value="ECO:0007669"/>
    <property type="project" value="UniProtKB-KW"/>
</dbReference>
<evidence type="ECO:0000259" key="10">
    <source>
        <dbReference type="Pfam" id="PF02670"/>
    </source>
</evidence>
<dbReference type="OrthoDB" id="9806546at2"/>
<keyword evidence="14" id="KW-1185">Reference proteome</keyword>
<dbReference type="InterPro" id="IPR036291">
    <property type="entry name" value="NAD(P)-bd_dom_sf"/>
</dbReference>
<evidence type="ECO:0000256" key="4">
    <source>
        <dbReference type="ARBA" id="ARBA00022857"/>
    </source>
</evidence>
<keyword evidence="13" id="KW-0413">Isomerase</keyword>
<evidence type="ECO:0000313" key="13">
    <source>
        <dbReference type="EMBL" id="SNB67992.1"/>
    </source>
</evidence>
<dbReference type="AlphaFoldDB" id="A0A212R758"/>
<feature type="binding site" evidence="9">
    <location>
        <position position="228"/>
    </location>
    <ligand>
        <name>1-deoxy-D-xylulose 5-phosphate</name>
        <dbReference type="ChEBI" id="CHEBI:57792"/>
    </ligand>
</feature>
<feature type="domain" description="DXP reductoisomerase C-terminal" evidence="12">
    <location>
        <begin position="277"/>
        <end position="393"/>
    </location>
</feature>
<comment type="catalytic activity">
    <reaction evidence="8">
        <text>2-C-methyl-D-erythritol 4-phosphate + NADP(+) = 1-deoxy-D-xylulose 5-phosphate + NADPH + H(+)</text>
        <dbReference type="Rhea" id="RHEA:13717"/>
        <dbReference type="ChEBI" id="CHEBI:15378"/>
        <dbReference type="ChEBI" id="CHEBI:57783"/>
        <dbReference type="ChEBI" id="CHEBI:57792"/>
        <dbReference type="ChEBI" id="CHEBI:58262"/>
        <dbReference type="ChEBI" id="CHEBI:58349"/>
        <dbReference type="EC" id="1.1.1.267"/>
    </reaction>
    <physiologicalReaction direction="right-to-left" evidence="8">
        <dbReference type="Rhea" id="RHEA:13719"/>
    </physiologicalReaction>
</comment>
<feature type="binding site" evidence="9">
    <location>
        <position position="162"/>
    </location>
    <ligand>
        <name>Mn(2+)</name>
        <dbReference type="ChEBI" id="CHEBI:29035"/>
    </ligand>
</feature>
<feature type="binding site" evidence="9">
    <location>
        <position position="237"/>
    </location>
    <ligand>
        <name>Mn(2+)</name>
        <dbReference type="ChEBI" id="CHEBI:29035"/>
    </ligand>
</feature>
<keyword evidence="9" id="KW-0460">Magnesium</keyword>